<gene>
    <name evidence="1" type="ORF">E8A74_09860</name>
</gene>
<dbReference type="OrthoDB" id="5511312at2"/>
<dbReference type="EMBL" id="SSMQ01000008">
    <property type="protein sequence ID" value="TKD09908.1"/>
    <property type="molecule type" value="Genomic_DNA"/>
</dbReference>
<protein>
    <submittedName>
        <fullName evidence="1">Uncharacterized protein</fullName>
    </submittedName>
</protein>
<dbReference type="AlphaFoldDB" id="A0A4U1JHF1"/>
<name>A0A4U1JHF1_9BACT</name>
<evidence type="ECO:0000313" key="1">
    <source>
        <dbReference type="EMBL" id="TKD09908.1"/>
    </source>
</evidence>
<evidence type="ECO:0000313" key="2">
    <source>
        <dbReference type="Proteomes" id="UP000309215"/>
    </source>
</evidence>
<reference evidence="1 2" key="1">
    <citation type="submission" date="2019-04" db="EMBL/GenBank/DDBJ databases">
        <authorList>
            <person name="Li Y."/>
            <person name="Wang J."/>
        </authorList>
    </citation>
    <scope>NUCLEOTIDE SEQUENCE [LARGE SCALE GENOMIC DNA]</scope>
    <source>
        <strain evidence="1 2">DSM 14668</strain>
    </source>
</reference>
<dbReference type="Proteomes" id="UP000309215">
    <property type="component" value="Unassembled WGS sequence"/>
</dbReference>
<dbReference type="RefSeq" id="WP_136928707.1">
    <property type="nucleotide sequence ID" value="NZ_SSMQ01000008.1"/>
</dbReference>
<sequence>MTSPSFDPIQGKQAFDTLLPHYKVMPVEALSVVNADAGLVAVAALGLSARANEPKLLARFKSLPVSEFDANLVELLPTAAWACWYAATEDQKARALSTDAKLPVEFVQKAIAIEARMQACCEYHLNDHPEVGPYLAMLRGGTGHRDLAADLLGYASVYRDHYDALSADTKHFRSTDADDAVKVAEEILATLGARLGPEARAAADHLARAFTLLLDTYEEVAAAGRWLLRHEPTPEKTFPSLFTVVRARAGGRSKKKPESAPAASTGG</sequence>
<proteinExistence type="predicted"/>
<comment type="caution">
    <text evidence="1">The sequence shown here is derived from an EMBL/GenBank/DDBJ whole genome shotgun (WGS) entry which is preliminary data.</text>
</comment>
<organism evidence="1 2">
    <name type="scientific">Polyangium fumosum</name>
    <dbReference type="NCBI Taxonomy" id="889272"/>
    <lineage>
        <taxon>Bacteria</taxon>
        <taxon>Pseudomonadati</taxon>
        <taxon>Myxococcota</taxon>
        <taxon>Polyangia</taxon>
        <taxon>Polyangiales</taxon>
        <taxon>Polyangiaceae</taxon>
        <taxon>Polyangium</taxon>
    </lineage>
</organism>
<accession>A0A4U1JHF1</accession>
<keyword evidence="2" id="KW-1185">Reference proteome</keyword>